<feature type="transmembrane region" description="Helical" evidence="1">
    <location>
        <begin position="40"/>
        <end position="58"/>
    </location>
</feature>
<reference evidence="2 3" key="1">
    <citation type="submission" date="2020-07" db="EMBL/GenBank/DDBJ databases">
        <authorList>
            <person name="Sun Q."/>
        </authorList>
    </citation>
    <scope>NUCLEOTIDE SEQUENCE [LARGE SCALE GENOMIC DNA]</scope>
    <source>
        <strain evidence="2 3">MAH-1</strain>
    </source>
</reference>
<comment type="caution">
    <text evidence="2">The sequence shown here is derived from an EMBL/GenBank/DDBJ whole genome shotgun (WGS) entry which is preliminary data.</text>
</comment>
<keyword evidence="1" id="KW-0812">Transmembrane</keyword>
<feature type="transmembrane region" description="Helical" evidence="1">
    <location>
        <begin position="7"/>
        <end position="28"/>
    </location>
</feature>
<dbReference type="Proteomes" id="UP000535020">
    <property type="component" value="Unassembled WGS sequence"/>
</dbReference>
<dbReference type="EMBL" id="JACBJI010000006">
    <property type="protein sequence ID" value="NYA71986.1"/>
    <property type="molecule type" value="Genomic_DNA"/>
</dbReference>
<feature type="transmembrane region" description="Helical" evidence="1">
    <location>
        <begin position="79"/>
        <end position="101"/>
    </location>
</feature>
<accession>A0A7Y9C640</accession>
<proteinExistence type="predicted"/>
<keyword evidence="1" id="KW-1133">Transmembrane helix</keyword>
<gene>
    <name evidence="2" type="ORF">HZF10_13740</name>
</gene>
<name>A0A7Y9C640_9FLAO</name>
<sequence>MQPKFKLIIAFVIILCVCSVLLLFYPLQFDLYEQAKAKKMVDLVVVPIFAFFLIRYVVRKIKQGGVDRRIFPKEILLAIFIFAALHFLIIRSVASCGLLFVNCSFPPDTQEMNGVVTEVVNADKVGKMLPIYTLSVNENAEEFVFESNKKTVGTFSVNDSVKIEMKKGILGLLYK</sequence>
<evidence type="ECO:0000313" key="3">
    <source>
        <dbReference type="Proteomes" id="UP000535020"/>
    </source>
</evidence>
<dbReference type="AlphaFoldDB" id="A0A7Y9C640"/>
<dbReference type="RefSeq" id="WP_176006796.1">
    <property type="nucleotide sequence ID" value="NZ_JABWMI010000015.1"/>
</dbReference>
<organism evidence="2 3">
    <name type="scientific">Flavobacterium agri</name>
    <dbReference type="NCBI Taxonomy" id="2743471"/>
    <lineage>
        <taxon>Bacteria</taxon>
        <taxon>Pseudomonadati</taxon>
        <taxon>Bacteroidota</taxon>
        <taxon>Flavobacteriia</taxon>
        <taxon>Flavobacteriales</taxon>
        <taxon>Flavobacteriaceae</taxon>
        <taxon>Flavobacterium</taxon>
    </lineage>
</organism>
<evidence type="ECO:0000256" key="1">
    <source>
        <dbReference type="SAM" id="Phobius"/>
    </source>
</evidence>
<keyword evidence="1" id="KW-0472">Membrane</keyword>
<protein>
    <submittedName>
        <fullName evidence="2">Uncharacterized protein</fullName>
    </submittedName>
</protein>
<keyword evidence="3" id="KW-1185">Reference proteome</keyword>
<evidence type="ECO:0000313" key="2">
    <source>
        <dbReference type="EMBL" id="NYA71986.1"/>
    </source>
</evidence>